<dbReference type="TCDB" id="2.A.112.4.3">
    <property type="family name" value="the kx blood-group antigen (kxa) family"/>
</dbReference>
<organism evidence="9 10">
    <name type="scientific">Aedes aegypti</name>
    <name type="common">Yellowfever mosquito</name>
    <name type="synonym">Culex aegypti</name>
    <dbReference type="NCBI Taxonomy" id="7159"/>
    <lineage>
        <taxon>Eukaryota</taxon>
        <taxon>Metazoa</taxon>
        <taxon>Ecdysozoa</taxon>
        <taxon>Arthropoda</taxon>
        <taxon>Hexapoda</taxon>
        <taxon>Insecta</taxon>
        <taxon>Pterygota</taxon>
        <taxon>Neoptera</taxon>
        <taxon>Endopterygota</taxon>
        <taxon>Diptera</taxon>
        <taxon>Nematocera</taxon>
        <taxon>Culicoidea</taxon>
        <taxon>Culicidae</taxon>
        <taxon>Culicinae</taxon>
        <taxon>Aedini</taxon>
        <taxon>Aedes</taxon>
        <taxon>Stegomyia</taxon>
    </lineage>
</organism>
<reference evidence="9" key="2">
    <citation type="journal article" date="2007" name="Science">
        <title>Genome sequence of Aedes aegypti, a major arbovirus vector.</title>
        <authorList>
            <person name="Nene V."/>
            <person name="Wortman J.R."/>
            <person name="Lawson D."/>
            <person name="Haas B."/>
            <person name="Kodira C."/>
            <person name="Tu Z.J."/>
            <person name="Loftus B."/>
            <person name="Xi Z."/>
            <person name="Megy K."/>
            <person name="Grabherr M."/>
            <person name="Ren Q."/>
            <person name="Zdobnov E.M."/>
            <person name="Lobo N.F."/>
            <person name="Campbell K.S."/>
            <person name="Brown S.E."/>
            <person name="Bonaldo M.F."/>
            <person name="Zhu J."/>
            <person name="Sinkins S.P."/>
            <person name="Hogenkamp D.G."/>
            <person name="Amedeo P."/>
            <person name="Arensburger P."/>
            <person name="Atkinson P.W."/>
            <person name="Bidwell S."/>
            <person name="Biedler J."/>
            <person name="Birney E."/>
            <person name="Bruggner R.V."/>
            <person name="Costas J."/>
            <person name="Coy M.R."/>
            <person name="Crabtree J."/>
            <person name="Crawford M."/>
            <person name="Debruyn B."/>
            <person name="Decaprio D."/>
            <person name="Eiglmeier K."/>
            <person name="Eisenstadt E."/>
            <person name="El-Dorry H."/>
            <person name="Gelbart W.M."/>
            <person name="Gomes S.L."/>
            <person name="Hammond M."/>
            <person name="Hannick L.I."/>
            <person name="Hogan J.R."/>
            <person name="Holmes M.H."/>
            <person name="Jaffe D."/>
            <person name="Johnston J.S."/>
            <person name="Kennedy R.C."/>
            <person name="Koo H."/>
            <person name="Kravitz S."/>
            <person name="Kriventseva E.V."/>
            <person name="Kulp D."/>
            <person name="Labutti K."/>
            <person name="Lee E."/>
            <person name="Li S."/>
            <person name="Lovin D.D."/>
            <person name="Mao C."/>
            <person name="Mauceli E."/>
            <person name="Menck C.F."/>
            <person name="Miller J.R."/>
            <person name="Montgomery P."/>
            <person name="Mori A."/>
            <person name="Nascimento A.L."/>
            <person name="Naveira H.F."/>
            <person name="Nusbaum C."/>
            <person name="O'leary S."/>
            <person name="Orvis J."/>
            <person name="Pertea M."/>
            <person name="Quesneville H."/>
            <person name="Reidenbach K.R."/>
            <person name="Rogers Y.H."/>
            <person name="Roth C.W."/>
            <person name="Schneider J.R."/>
            <person name="Schatz M."/>
            <person name="Shumway M."/>
            <person name="Stanke M."/>
            <person name="Stinson E.O."/>
            <person name="Tubio J.M."/>
            <person name="Vanzee J.P."/>
            <person name="Verjovski-Almeida S."/>
            <person name="Werner D."/>
            <person name="White O."/>
            <person name="Wyder S."/>
            <person name="Zeng Q."/>
            <person name="Zhao Q."/>
            <person name="Zhao Y."/>
            <person name="Hill C.A."/>
            <person name="Raikhel A.S."/>
            <person name="Soares M.B."/>
            <person name="Knudson D.L."/>
            <person name="Lee N.H."/>
            <person name="Galagan J."/>
            <person name="Salzberg S.L."/>
            <person name="Paulsen I.T."/>
            <person name="Dimopoulos G."/>
            <person name="Collins F.H."/>
            <person name="Birren B."/>
            <person name="Fraser-Liggett C.M."/>
            <person name="Severson D.W."/>
        </authorList>
    </citation>
    <scope>NUCLEOTIDE SEQUENCE [LARGE SCALE GENOMIC DNA]</scope>
    <source>
        <strain evidence="9">Liverpool</strain>
    </source>
</reference>
<evidence type="ECO:0000313" key="9">
    <source>
        <dbReference type="EMBL" id="EAT40485.1"/>
    </source>
</evidence>
<feature type="transmembrane region" description="Helical" evidence="7">
    <location>
        <begin position="155"/>
        <end position="176"/>
    </location>
</feature>
<dbReference type="Pfam" id="PF09815">
    <property type="entry name" value="XK-related"/>
    <property type="match status" value="2"/>
</dbReference>
<evidence type="ECO:0000256" key="7">
    <source>
        <dbReference type="RuleBase" id="RU910716"/>
    </source>
</evidence>
<dbReference type="PhylomeDB" id="Q170V2"/>
<evidence type="ECO:0000256" key="2">
    <source>
        <dbReference type="ARBA" id="ARBA00008789"/>
    </source>
</evidence>
<evidence type="ECO:0000256" key="3">
    <source>
        <dbReference type="ARBA" id="ARBA00022475"/>
    </source>
</evidence>
<evidence type="ECO:0000256" key="4">
    <source>
        <dbReference type="ARBA" id="ARBA00022692"/>
    </source>
</evidence>
<feature type="compositionally biased region" description="Polar residues" evidence="8">
    <location>
        <begin position="279"/>
        <end position="294"/>
    </location>
</feature>
<evidence type="ECO:0000256" key="5">
    <source>
        <dbReference type="ARBA" id="ARBA00022989"/>
    </source>
</evidence>
<gene>
    <name evidence="9" type="ORF">AaeL_AAEL007792</name>
</gene>
<name>Q170V2_AEDAE</name>
<proteinExistence type="inferred from homology"/>
<feature type="transmembrane region" description="Helical" evidence="7">
    <location>
        <begin position="468"/>
        <end position="488"/>
    </location>
</feature>
<dbReference type="OMA" id="YHMLVQD"/>
<keyword evidence="4 7" id="KW-0812">Transmembrane</keyword>
<evidence type="ECO:0000256" key="1">
    <source>
        <dbReference type="ARBA" id="ARBA00004651"/>
    </source>
</evidence>
<dbReference type="PANTHER" id="PTHR16024:SF27">
    <property type="entry name" value="XK-RELATED PROTEIN"/>
    <property type="match status" value="1"/>
</dbReference>
<dbReference type="InterPro" id="IPR050895">
    <property type="entry name" value="XK-related_scramblase"/>
</dbReference>
<feature type="transmembrane region" description="Helical" evidence="7">
    <location>
        <begin position="188"/>
        <end position="206"/>
    </location>
</feature>
<feature type="transmembrane region" description="Helical" evidence="7">
    <location>
        <begin position="524"/>
        <end position="545"/>
    </location>
</feature>
<dbReference type="AlphaFoldDB" id="Q170V2"/>
<evidence type="ECO:0000256" key="8">
    <source>
        <dbReference type="SAM" id="MobiDB-lite"/>
    </source>
</evidence>
<feature type="region of interest" description="Disordered" evidence="8">
    <location>
        <begin position="425"/>
        <end position="446"/>
    </location>
</feature>
<feature type="transmembrane region" description="Helical" evidence="7">
    <location>
        <begin position="582"/>
        <end position="604"/>
    </location>
</feature>
<feature type="transmembrane region" description="Helical" evidence="7">
    <location>
        <begin position="63"/>
        <end position="82"/>
    </location>
</feature>
<dbReference type="VEuPathDB" id="VectorBase:AAEL007792"/>
<dbReference type="eggNOG" id="KOG4790">
    <property type="taxonomic scope" value="Eukaryota"/>
</dbReference>
<dbReference type="PaxDb" id="7159-AAEL007792-PA"/>
<comment type="similarity">
    <text evidence="2 7">Belongs to the XK family.</text>
</comment>
<feature type="region of interest" description="Disordered" evidence="8">
    <location>
        <begin position="270"/>
        <end position="294"/>
    </location>
</feature>
<dbReference type="GO" id="GO:1902742">
    <property type="term" value="P:apoptotic process involved in development"/>
    <property type="evidence" value="ECO:0007669"/>
    <property type="project" value="TreeGrafter"/>
</dbReference>
<evidence type="ECO:0000313" key="10">
    <source>
        <dbReference type="Proteomes" id="UP000682892"/>
    </source>
</evidence>
<keyword evidence="3" id="KW-1003">Cell membrane</keyword>
<dbReference type="GO" id="GO:0043652">
    <property type="term" value="P:engulfment of apoptotic cell"/>
    <property type="evidence" value="ECO:0007669"/>
    <property type="project" value="TreeGrafter"/>
</dbReference>
<comment type="subcellular location">
    <subcellularLocation>
        <location evidence="1">Cell membrane</location>
        <topology evidence="1">Multi-pass membrane protein</topology>
    </subcellularLocation>
    <subcellularLocation>
        <location evidence="7">Membrane</location>
        <topology evidence="7">Multi-pass membrane protein</topology>
    </subcellularLocation>
</comment>
<feature type="non-terminal residue" evidence="9">
    <location>
        <position position="1"/>
    </location>
</feature>
<dbReference type="InterPro" id="IPR018629">
    <property type="entry name" value="XK-rel"/>
</dbReference>
<keyword evidence="5 7" id="KW-1133">Transmembrane helix</keyword>
<dbReference type="EMBL" id="CH477466">
    <property type="protein sequence ID" value="EAT40485.1"/>
    <property type="molecule type" value="Genomic_DNA"/>
</dbReference>
<dbReference type="GO" id="GO:0070782">
    <property type="term" value="P:phosphatidylserine exposure on apoptotic cell surface"/>
    <property type="evidence" value="ECO:0007669"/>
    <property type="project" value="TreeGrafter"/>
</dbReference>
<accession>Q170V2</accession>
<reference evidence="9" key="3">
    <citation type="submission" date="2012-09" db="EMBL/GenBank/DDBJ databases">
        <authorList>
            <consortium name="VectorBase"/>
        </authorList>
    </citation>
    <scope>NUCLEOTIDE SEQUENCE</scope>
    <source>
        <strain evidence="9">Liverpool</strain>
    </source>
</reference>
<dbReference type="PANTHER" id="PTHR16024">
    <property type="entry name" value="XK-RELATED PROTEIN"/>
    <property type="match status" value="1"/>
</dbReference>
<dbReference type="Proteomes" id="UP000682892">
    <property type="component" value="Chromosome 1"/>
</dbReference>
<evidence type="ECO:0000256" key="6">
    <source>
        <dbReference type="ARBA" id="ARBA00023136"/>
    </source>
</evidence>
<keyword evidence="6 7" id="KW-0472">Membrane</keyword>
<feature type="transmembrane region" description="Helical" evidence="7">
    <location>
        <begin position="26"/>
        <end position="51"/>
    </location>
</feature>
<dbReference type="GO" id="GO:0005886">
    <property type="term" value="C:plasma membrane"/>
    <property type="evidence" value="ECO:0007669"/>
    <property type="project" value="UniProtKB-SubCell"/>
</dbReference>
<protein>
    <recommendedName>
        <fullName evidence="7">XK-related protein</fullName>
    </recommendedName>
</protein>
<feature type="transmembrane region" description="Helical" evidence="7">
    <location>
        <begin position="551"/>
        <end position="570"/>
    </location>
</feature>
<sequence length="615" mass="72005">VVETMDVLDGVPRCVLGYQVKTRTQIVFSFLIPVIFELLVYTVVITADVLVVVEHFRNDNPTWAWFTLSFMWLPAIACFAAVLSSPSQWPETIGFDERTLRFVEKNLLVLVFFPMIYFRFSRRIFWTIEALFHEKTSYGRVQAVCKIRETSPFELYHFLQAFLHAAPQMLLQLYILLRDNTFRNYDTVTAQIVSVVFSFLTMASIITSYQRFESQKIVGRCYPWSSEEQVKARKRELQRTTITVESVMEQNITSGLPEPDPMTPNIMRNFYSRYGEDSPTPSGSSTQRKTLNVDQSNFDSLSSKKIKDPYINYTDDDKLTVSDTVDSLSPTVSFKQDLVENIEDIRDYIRRTDDSKLAAIVDNSDDEYEDPIYAEIFDKSPRTPAPPTPAAYLAKRASMLKNFFVFDTENFIKDHVPRLPEKLFEHSERKSTPAPAASDEPDGDLLSLPSRRQIISGLEEDDLSGKSVAFAGWVMFLFMRMIALSVFYVFFPTYFWMICLNHYLLMIACIIYEVRFHEKLERYYFYLFLAYIYMFSIMEFKIKFIHVRTWYVGYVTVMLVENFAMNAIWYNLGTFESWWFDFIHFITIMSGILSLLCLLFYYAFLRPRDKLLFVN</sequence>
<reference evidence="9" key="1">
    <citation type="submission" date="2005-10" db="EMBL/GenBank/DDBJ databases">
        <authorList>
            <person name="Loftus B.J."/>
            <person name="Nene V.M."/>
            <person name="Hannick L.I."/>
            <person name="Bidwell S."/>
            <person name="Haas B."/>
            <person name="Amedeo P."/>
            <person name="Orvis J."/>
            <person name="Wortman J.R."/>
            <person name="White O.R."/>
            <person name="Salzberg S."/>
            <person name="Shumway M."/>
            <person name="Koo H."/>
            <person name="Zhao Y."/>
            <person name="Holmes M."/>
            <person name="Miller J."/>
            <person name="Schatz M."/>
            <person name="Pop M."/>
            <person name="Pai G."/>
            <person name="Utterback T."/>
            <person name="Rogers Y.-H."/>
            <person name="Kravitz S."/>
            <person name="Fraser C.M."/>
        </authorList>
    </citation>
    <scope>NUCLEOTIDE SEQUENCE</scope>
    <source>
        <strain evidence="9">Liverpool</strain>
    </source>
</reference>